<reference evidence="2 3" key="1">
    <citation type="submission" date="2021-04" db="EMBL/GenBank/DDBJ databases">
        <title>Characterization of the biosynthetic gene cluster of new lipopeptides with antitumor activity in the genome of the marine Streptomyces PHM034.</title>
        <authorList>
            <person name="Ceniceros A."/>
            <person name="Canedo L."/>
            <person name="Mendez C."/>
            <person name="Olano C."/>
            <person name="Schleissner C."/>
            <person name="Cuevas C."/>
            <person name="De La Calle F."/>
            <person name="Salas J.A."/>
        </authorList>
    </citation>
    <scope>NUCLEOTIDE SEQUENCE [LARGE SCALE GENOMIC DNA]</scope>
    <source>
        <strain evidence="2 3">PHM034</strain>
    </source>
</reference>
<accession>A0A941F9T6</accession>
<comment type="caution">
    <text evidence="2">The sequence shown here is derived from an EMBL/GenBank/DDBJ whole genome shotgun (WGS) entry which is preliminary data.</text>
</comment>
<dbReference type="EMBL" id="JAGTPG010000002">
    <property type="protein sequence ID" value="MBR8639953.1"/>
    <property type="molecule type" value="Genomic_DNA"/>
</dbReference>
<feature type="region of interest" description="Disordered" evidence="1">
    <location>
        <begin position="33"/>
        <end position="66"/>
    </location>
</feature>
<feature type="compositionally biased region" description="Polar residues" evidence="1">
    <location>
        <begin position="95"/>
        <end position="105"/>
    </location>
</feature>
<feature type="region of interest" description="Disordered" evidence="1">
    <location>
        <begin position="95"/>
        <end position="135"/>
    </location>
</feature>
<sequence length="135" mass="13544">MARSLPAVPRGGRRGPTALLAVLLAVLTALLPPPSYGDTQAHPPGSAAPTGAVQTASGPRADEVHSADCAALIRSPRDLPGERFSPPAAATLTSYCGPSSPSSFVRTALPAASTPVSAPSVDRHRGRAPPPDPGT</sequence>
<evidence type="ECO:0000313" key="2">
    <source>
        <dbReference type="EMBL" id="MBR8639953.1"/>
    </source>
</evidence>
<protein>
    <submittedName>
        <fullName evidence="2">Uncharacterized protein</fullName>
    </submittedName>
</protein>
<organism evidence="2 3">
    <name type="scientific">Streptomyces tuirus</name>
    <dbReference type="NCBI Taxonomy" id="68278"/>
    <lineage>
        <taxon>Bacteria</taxon>
        <taxon>Bacillati</taxon>
        <taxon>Actinomycetota</taxon>
        <taxon>Actinomycetes</taxon>
        <taxon>Kitasatosporales</taxon>
        <taxon>Streptomycetaceae</taxon>
        <taxon>Streptomyces</taxon>
    </lineage>
</organism>
<keyword evidence="3" id="KW-1185">Reference proteome</keyword>
<name>A0A941F9T6_9ACTN</name>
<evidence type="ECO:0000256" key="1">
    <source>
        <dbReference type="SAM" id="MobiDB-lite"/>
    </source>
</evidence>
<dbReference type="AlphaFoldDB" id="A0A941F9T6"/>
<dbReference type="Proteomes" id="UP000682308">
    <property type="component" value="Unassembled WGS sequence"/>
</dbReference>
<evidence type="ECO:0000313" key="3">
    <source>
        <dbReference type="Proteomes" id="UP000682308"/>
    </source>
</evidence>
<gene>
    <name evidence="2" type="ORF">KEF29_13210</name>
</gene>
<proteinExistence type="predicted"/>